<organism evidence="1">
    <name type="scientific">uncultured Caudovirales phage</name>
    <dbReference type="NCBI Taxonomy" id="2100421"/>
    <lineage>
        <taxon>Viruses</taxon>
        <taxon>Duplodnaviria</taxon>
        <taxon>Heunggongvirae</taxon>
        <taxon>Uroviricota</taxon>
        <taxon>Caudoviricetes</taxon>
        <taxon>Peduoviridae</taxon>
        <taxon>Maltschvirus</taxon>
        <taxon>Maltschvirus maltsch</taxon>
    </lineage>
</organism>
<dbReference type="InterPro" id="IPR010781">
    <property type="entry name" value="DUF1376"/>
</dbReference>
<evidence type="ECO:0000313" key="1">
    <source>
        <dbReference type="EMBL" id="CAB4127864.1"/>
    </source>
</evidence>
<reference evidence="1" key="1">
    <citation type="submission" date="2020-04" db="EMBL/GenBank/DDBJ databases">
        <authorList>
            <person name="Chiriac C."/>
            <person name="Salcher M."/>
            <person name="Ghai R."/>
            <person name="Kavagutti S V."/>
        </authorList>
    </citation>
    <scope>NUCLEOTIDE SEQUENCE</scope>
</reference>
<sequence length="205" mass="24292">MHYFQFEIKEWVSNTAHLSLEEEAVYLRLINYYYDSEKPIPKDHSMILRKLRIDNLDMANLILNEFFVTTEHGWIHERCDREIERYNAKVDQASRAGRASANARSTTVQPIINHKPLTINHKSLIINQDNTFDQFWNAYPRKVGKTAALKAWLKHNPEIDLVLKALEWQKKSPQWFKNNGLYIPHASTWLNGSRWLDEPTQEESW</sequence>
<accession>A0A6J5KZD4</accession>
<gene>
    <name evidence="1" type="ORF">UFOVP96_33</name>
</gene>
<proteinExistence type="predicted"/>
<dbReference type="Pfam" id="PF07120">
    <property type="entry name" value="DUF1376"/>
    <property type="match status" value="1"/>
</dbReference>
<dbReference type="EMBL" id="LR796215">
    <property type="protein sequence ID" value="CAB4127864.1"/>
    <property type="molecule type" value="Genomic_DNA"/>
</dbReference>
<name>A0A6J5KZD4_9CAUD</name>
<evidence type="ECO:0008006" key="2">
    <source>
        <dbReference type="Google" id="ProtNLM"/>
    </source>
</evidence>
<protein>
    <recommendedName>
        <fullName evidence="2">DUF1376 domain-containing protein</fullName>
    </recommendedName>
</protein>